<protein>
    <recommendedName>
        <fullName evidence="7">ABC3 transporter permease C-terminal domain-containing protein</fullName>
    </recommendedName>
</protein>
<name>A0A0S2HW26_9BACT</name>
<evidence type="ECO:0000259" key="7">
    <source>
        <dbReference type="Pfam" id="PF02687"/>
    </source>
</evidence>
<dbReference type="Pfam" id="PF02687">
    <property type="entry name" value="FtsX"/>
    <property type="match status" value="1"/>
</dbReference>
<evidence type="ECO:0000313" key="8">
    <source>
        <dbReference type="EMBL" id="ALO14156.1"/>
    </source>
</evidence>
<evidence type="ECO:0000256" key="1">
    <source>
        <dbReference type="ARBA" id="ARBA00004651"/>
    </source>
</evidence>
<sequence length="398" mass="45328">MLRRILFSNIPMGYFTGAVLGTLVGFFLLMATFSAWNLYNAFIQSRAGQSQQYVTINKQISVLNTMSKDLSGFKPEEIEEIRHADFVADMAPYQRSSFGVQASRDASSNMPYMRTEMFFEAVPQRFLDKVPEAWDWKKGQEHIPVIIPKDYLDLYNFGFAKAQGLPNVSKSLVGQFSFELTLYGNRRVEKFTGSIAGFSNRIQSLLVPMGFLEAANARFNPAKNPRPDRLILKLKPNMEKDLYAFLKEKGYETTHDAFQGGKVSLFVHLSGGILLFIASLIILLALIVYALTLQLTVQRNKDEIYQLTLLGYKPIVIFRYYFVVQVILALLVLFVSGVFIEIITSRALEFLAERYIEIKQFSIWPTYLLAAGIMLIFIFITAMNTIKLIRKLARKGTL</sequence>
<proteinExistence type="predicted"/>
<comment type="subcellular location">
    <subcellularLocation>
        <location evidence="1">Cell membrane</location>
        <topology evidence="1">Multi-pass membrane protein</topology>
    </subcellularLocation>
</comment>
<dbReference type="InterPro" id="IPR003838">
    <property type="entry name" value="ABC3_permease_C"/>
</dbReference>
<dbReference type="Proteomes" id="UP000064893">
    <property type="component" value="Chromosome"/>
</dbReference>
<dbReference type="OrthoDB" id="1011751at2"/>
<gene>
    <name evidence="8" type="ORF">L21SP5_00480</name>
</gene>
<feature type="transmembrane region" description="Helical" evidence="6">
    <location>
        <begin position="12"/>
        <end position="36"/>
    </location>
</feature>
<organism evidence="8 9">
    <name type="scientific">Salinivirga cyanobacteriivorans</name>
    <dbReference type="NCBI Taxonomy" id="1307839"/>
    <lineage>
        <taxon>Bacteria</taxon>
        <taxon>Pseudomonadati</taxon>
        <taxon>Bacteroidota</taxon>
        <taxon>Bacteroidia</taxon>
        <taxon>Bacteroidales</taxon>
        <taxon>Salinivirgaceae</taxon>
        <taxon>Salinivirga</taxon>
    </lineage>
</organism>
<evidence type="ECO:0000256" key="3">
    <source>
        <dbReference type="ARBA" id="ARBA00022692"/>
    </source>
</evidence>
<keyword evidence="9" id="KW-1185">Reference proteome</keyword>
<dbReference type="RefSeq" id="WP_057951731.1">
    <property type="nucleotide sequence ID" value="NZ_CP013118.1"/>
</dbReference>
<dbReference type="KEGG" id="blq:L21SP5_00480"/>
<feature type="transmembrane region" description="Helical" evidence="6">
    <location>
        <begin position="363"/>
        <end position="386"/>
    </location>
</feature>
<dbReference type="STRING" id="1307839.L21SP5_00480"/>
<accession>A0A0S2HW26</accession>
<keyword evidence="2" id="KW-1003">Cell membrane</keyword>
<feature type="transmembrane region" description="Helical" evidence="6">
    <location>
        <begin position="273"/>
        <end position="297"/>
    </location>
</feature>
<reference evidence="8 9" key="1">
    <citation type="submission" date="2015-11" db="EMBL/GenBank/DDBJ databases">
        <title>Description and complete genome sequence of a novel strain predominating in hypersaline microbial mats and representing a new family of the Bacteriodetes phylum.</title>
        <authorList>
            <person name="Spring S."/>
            <person name="Bunk B."/>
            <person name="Sproer C."/>
            <person name="Klenk H.-P."/>
        </authorList>
    </citation>
    <scope>NUCLEOTIDE SEQUENCE [LARGE SCALE GENOMIC DNA]</scope>
    <source>
        <strain evidence="8 9">L21-Spi-D4</strain>
    </source>
</reference>
<feature type="domain" description="ABC3 transporter permease C-terminal" evidence="7">
    <location>
        <begin position="276"/>
        <end position="390"/>
    </location>
</feature>
<keyword evidence="4 6" id="KW-1133">Transmembrane helix</keyword>
<evidence type="ECO:0000256" key="5">
    <source>
        <dbReference type="ARBA" id="ARBA00023136"/>
    </source>
</evidence>
<evidence type="ECO:0000256" key="4">
    <source>
        <dbReference type="ARBA" id="ARBA00022989"/>
    </source>
</evidence>
<evidence type="ECO:0000313" key="9">
    <source>
        <dbReference type="Proteomes" id="UP000064893"/>
    </source>
</evidence>
<keyword evidence="5 6" id="KW-0472">Membrane</keyword>
<dbReference type="AlphaFoldDB" id="A0A0S2HW26"/>
<evidence type="ECO:0000256" key="2">
    <source>
        <dbReference type="ARBA" id="ARBA00022475"/>
    </source>
</evidence>
<feature type="transmembrane region" description="Helical" evidence="6">
    <location>
        <begin position="318"/>
        <end position="343"/>
    </location>
</feature>
<evidence type="ECO:0000256" key="6">
    <source>
        <dbReference type="SAM" id="Phobius"/>
    </source>
</evidence>
<dbReference type="EMBL" id="CP013118">
    <property type="protein sequence ID" value="ALO14156.1"/>
    <property type="molecule type" value="Genomic_DNA"/>
</dbReference>
<keyword evidence="3 6" id="KW-0812">Transmembrane</keyword>